<dbReference type="OrthoDB" id="5381833at2759"/>
<accession>E5AEE5</accession>
<dbReference type="InterPro" id="IPR018744">
    <property type="entry name" value="DUF2293"/>
</dbReference>
<evidence type="ECO:0000313" key="2">
    <source>
        <dbReference type="EMBL" id="CBY01584.1"/>
    </source>
</evidence>
<dbReference type="VEuPathDB" id="FungiDB:LEMA_P003710.1"/>
<dbReference type="InParanoid" id="E5AEE5"/>
<dbReference type="PANTHER" id="PTHR38113">
    <property type="match status" value="1"/>
</dbReference>
<keyword evidence="3" id="KW-1185">Reference proteome</keyword>
<dbReference type="GeneID" id="13290570"/>
<dbReference type="HOGENOM" id="CLU_089022_1_0_1"/>
<dbReference type="PANTHER" id="PTHR38113:SF2">
    <property type="entry name" value="DUF2293 DOMAIN-CONTAINING PROTEIN"/>
    <property type="match status" value="1"/>
</dbReference>
<dbReference type="Proteomes" id="UP000002668">
    <property type="component" value="Genome"/>
</dbReference>
<dbReference type="AlphaFoldDB" id="E5AEE5"/>
<gene>
    <name evidence="2" type="ORF">LEMA_P003710.1</name>
</gene>
<dbReference type="eggNOG" id="ENOG502SQI9">
    <property type="taxonomic scope" value="Eukaryota"/>
</dbReference>
<name>E5AEE5_LEPMJ</name>
<dbReference type="EMBL" id="FP929139">
    <property type="protein sequence ID" value="CBY01584.1"/>
    <property type="molecule type" value="Genomic_DNA"/>
</dbReference>
<organism evidence="2 3">
    <name type="scientific">Leptosphaeria maculans (strain JN3 / isolate v23.1.3 / race Av1-4-5-6-7-8)</name>
    <name type="common">Blackleg fungus</name>
    <name type="synonym">Phoma lingam</name>
    <dbReference type="NCBI Taxonomy" id="985895"/>
    <lineage>
        <taxon>Eukaryota</taxon>
        <taxon>Fungi</taxon>
        <taxon>Dikarya</taxon>
        <taxon>Ascomycota</taxon>
        <taxon>Pezizomycotina</taxon>
        <taxon>Dothideomycetes</taxon>
        <taxon>Pleosporomycetidae</taxon>
        <taxon>Pleosporales</taxon>
        <taxon>Pleosporineae</taxon>
        <taxon>Leptosphaeriaceae</taxon>
        <taxon>Plenodomus</taxon>
        <taxon>Plenodomus lingam/Leptosphaeria maculans species complex</taxon>
    </lineage>
</organism>
<dbReference type="Pfam" id="PF10056">
    <property type="entry name" value="DUF2293"/>
    <property type="match status" value="1"/>
</dbReference>
<evidence type="ECO:0000259" key="1">
    <source>
        <dbReference type="Pfam" id="PF10056"/>
    </source>
</evidence>
<feature type="domain" description="DUF2293" evidence="1">
    <location>
        <begin position="94"/>
        <end position="177"/>
    </location>
</feature>
<reference evidence="3" key="1">
    <citation type="journal article" date="2011" name="Nat. Commun.">
        <title>Effector diversification within compartments of the Leptosphaeria maculans genome affected by Repeat-Induced Point mutations.</title>
        <authorList>
            <person name="Rouxel T."/>
            <person name="Grandaubert J."/>
            <person name="Hane J.K."/>
            <person name="Hoede C."/>
            <person name="van de Wouw A.P."/>
            <person name="Couloux A."/>
            <person name="Dominguez V."/>
            <person name="Anthouard V."/>
            <person name="Bally P."/>
            <person name="Bourras S."/>
            <person name="Cozijnsen A.J."/>
            <person name="Ciuffetti L.M."/>
            <person name="Degrave A."/>
            <person name="Dilmaghani A."/>
            <person name="Duret L."/>
            <person name="Fudal I."/>
            <person name="Goodwin S.B."/>
            <person name="Gout L."/>
            <person name="Glaser N."/>
            <person name="Linglin J."/>
            <person name="Kema G.H.J."/>
            <person name="Lapalu N."/>
            <person name="Lawrence C.B."/>
            <person name="May K."/>
            <person name="Meyer M."/>
            <person name="Ollivier B."/>
            <person name="Poulain J."/>
            <person name="Schoch C.L."/>
            <person name="Simon A."/>
            <person name="Spatafora J.W."/>
            <person name="Stachowiak A."/>
            <person name="Turgeon B.G."/>
            <person name="Tyler B.M."/>
            <person name="Vincent D."/>
            <person name="Weissenbach J."/>
            <person name="Amselem J."/>
            <person name="Quesneville H."/>
            <person name="Oliver R.P."/>
            <person name="Wincker P."/>
            <person name="Balesdent M.-H."/>
            <person name="Howlett B.J."/>
        </authorList>
    </citation>
    <scope>NUCLEOTIDE SEQUENCE [LARGE SCALE GENOMIC DNA]</scope>
    <source>
        <strain evidence="3">JN3 / isolate v23.1.3 / race Av1-4-5-6-7-8</strain>
    </source>
</reference>
<sequence length="193" mass="21790">MHETTVSPSTPMPKGYGFLPKGIRYKTLHCRKLTHGAGQKLYIVVDNKKKQTGIRVPNTILQQVHSQAKRTYSARRDAVAKRDAADITKADAEMQKQFSKMPEAERKQVLKHGFRKSSGRVGRTSRIPLFKKVIIAVIAHARHKHTDYDVLLKSGMERNEARKATRRKIETVLRLWGLGAAKAAFQFTASDLS</sequence>
<evidence type="ECO:0000313" key="3">
    <source>
        <dbReference type="Proteomes" id="UP000002668"/>
    </source>
</evidence>
<dbReference type="OMA" id="DAREQVW"/>
<proteinExistence type="predicted"/>
<protein>
    <recommendedName>
        <fullName evidence="1">DUF2293 domain-containing protein</fullName>
    </recommendedName>
</protein>